<feature type="transmembrane region" description="Helical" evidence="4">
    <location>
        <begin position="183"/>
        <end position="200"/>
    </location>
</feature>
<feature type="transmembrane region" description="Helical" evidence="4">
    <location>
        <begin position="54"/>
        <end position="74"/>
    </location>
</feature>
<dbReference type="GO" id="GO:0022857">
    <property type="term" value="F:transmembrane transporter activity"/>
    <property type="evidence" value="ECO:0007669"/>
    <property type="project" value="InterPro"/>
</dbReference>
<evidence type="ECO:0000256" key="2">
    <source>
        <dbReference type="ARBA" id="ARBA00006727"/>
    </source>
</evidence>
<evidence type="ECO:0000313" key="5">
    <source>
        <dbReference type="EMBL" id="KAF9445451.1"/>
    </source>
</evidence>
<feature type="compositionally biased region" description="Basic and acidic residues" evidence="3">
    <location>
        <begin position="9"/>
        <end position="21"/>
    </location>
</feature>
<organism evidence="5 6">
    <name type="scientific">Macrolepiota fuliginosa MF-IS2</name>
    <dbReference type="NCBI Taxonomy" id="1400762"/>
    <lineage>
        <taxon>Eukaryota</taxon>
        <taxon>Fungi</taxon>
        <taxon>Dikarya</taxon>
        <taxon>Basidiomycota</taxon>
        <taxon>Agaricomycotina</taxon>
        <taxon>Agaricomycetes</taxon>
        <taxon>Agaricomycetidae</taxon>
        <taxon>Agaricales</taxon>
        <taxon>Agaricineae</taxon>
        <taxon>Agaricaceae</taxon>
        <taxon>Macrolepiota</taxon>
    </lineage>
</organism>
<dbReference type="Gene3D" id="1.20.1250.20">
    <property type="entry name" value="MFS general substrate transporter like domains"/>
    <property type="match status" value="2"/>
</dbReference>
<feature type="transmembrane region" description="Helical" evidence="4">
    <location>
        <begin position="124"/>
        <end position="143"/>
    </location>
</feature>
<comment type="subcellular location">
    <subcellularLocation>
        <location evidence="1">Membrane</location>
        <topology evidence="1">Multi-pass membrane protein</topology>
    </subcellularLocation>
</comment>
<gene>
    <name evidence="5" type="ORF">P691DRAFT_675583</name>
</gene>
<dbReference type="PANTHER" id="PTHR11360">
    <property type="entry name" value="MONOCARBOXYLATE TRANSPORTER"/>
    <property type="match status" value="1"/>
</dbReference>
<feature type="transmembrane region" description="Helical" evidence="4">
    <location>
        <begin position="290"/>
        <end position="309"/>
    </location>
</feature>
<feature type="compositionally biased region" description="Polar residues" evidence="3">
    <location>
        <begin position="23"/>
        <end position="37"/>
    </location>
</feature>
<dbReference type="EMBL" id="MU151300">
    <property type="protein sequence ID" value="KAF9445451.1"/>
    <property type="molecule type" value="Genomic_DNA"/>
</dbReference>
<comment type="caution">
    <text evidence="5">The sequence shown here is derived from an EMBL/GenBank/DDBJ whole genome shotgun (WGS) entry which is preliminary data.</text>
</comment>
<dbReference type="InterPro" id="IPR050327">
    <property type="entry name" value="Proton-linked_MCT"/>
</dbReference>
<keyword evidence="4" id="KW-0812">Transmembrane</keyword>
<dbReference type="OrthoDB" id="6499973at2759"/>
<keyword evidence="4" id="KW-1133">Transmembrane helix</keyword>
<reference evidence="5" key="1">
    <citation type="submission" date="2020-11" db="EMBL/GenBank/DDBJ databases">
        <authorList>
            <consortium name="DOE Joint Genome Institute"/>
            <person name="Ahrendt S."/>
            <person name="Riley R."/>
            <person name="Andreopoulos W."/>
            <person name="Labutti K."/>
            <person name="Pangilinan J."/>
            <person name="Ruiz-Duenas F.J."/>
            <person name="Barrasa J.M."/>
            <person name="Sanchez-Garcia M."/>
            <person name="Camarero S."/>
            <person name="Miyauchi S."/>
            <person name="Serrano A."/>
            <person name="Linde D."/>
            <person name="Babiker R."/>
            <person name="Drula E."/>
            <person name="Ayuso-Fernandez I."/>
            <person name="Pacheco R."/>
            <person name="Padilla G."/>
            <person name="Ferreira P."/>
            <person name="Barriuso J."/>
            <person name="Kellner H."/>
            <person name="Castanera R."/>
            <person name="Alfaro M."/>
            <person name="Ramirez L."/>
            <person name="Pisabarro A.G."/>
            <person name="Kuo A."/>
            <person name="Tritt A."/>
            <person name="Lipzen A."/>
            <person name="He G."/>
            <person name="Yan M."/>
            <person name="Ng V."/>
            <person name="Cullen D."/>
            <person name="Martin F."/>
            <person name="Rosso M.-N."/>
            <person name="Henrissat B."/>
            <person name="Hibbett D."/>
            <person name="Martinez A.T."/>
            <person name="Grigoriev I.V."/>
        </authorList>
    </citation>
    <scope>NUCLEOTIDE SEQUENCE</scope>
    <source>
        <strain evidence="5">MF-IS2</strain>
    </source>
</reference>
<name>A0A9P5X8V5_9AGAR</name>
<keyword evidence="6" id="KW-1185">Reference proteome</keyword>
<keyword evidence="4" id="KW-0472">Membrane</keyword>
<evidence type="ECO:0000256" key="3">
    <source>
        <dbReference type="SAM" id="MobiDB-lite"/>
    </source>
</evidence>
<feature type="transmembrane region" description="Helical" evidence="4">
    <location>
        <begin position="321"/>
        <end position="341"/>
    </location>
</feature>
<evidence type="ECO:0000256" key="1">
    <source>
        <dbReference type="ARBA" id="ARBA00004141"/>
    </source>
</evidence>
<dbReference type="AlphaFoldDB" id="A0A9P5X8V5"/>
<feature type="transmembrane region" description="Helical" evidence="4">
    <location>
        <begin position="417"/>
        <end position="438"/>
    </location>
</feature>
<accession>A0A9P5X8V5</accession>
<dbReference type="Proteomes" id="UP000807342">
    <property type="component" value="Unassembled WGS sequence"/>
</dbReference>
<evidence type="ECO:0000256" key="4">
    <source>
        <dbReference type="SAM" id="Phobius"/>
    </source>
</evidence>
<protein>
    <submittedName>
        <fullName evidence="5">MFS general substrate transporter</fullName>
    </submittedName>
</protein>
<dbReference type="Pfam" id="PF07690">
    <property type="entry name" value="MFS_1"/>
    <property type="match status" value="1"/>
</dbReference>
<feature type="transmembrane region" description="Helical" evidence="4">
    <location>
        <begin position="149"/>
        <end position="176"/>
    </location>
</feature>
<dbReference type="InterPro" id="IPR036259">
    <property type="entry name" value="MFS_trans_sf"/>
</dbReference>
<proteinExistence type="inferred from homology"/>
<comment type="similarity">
    <text evidence="2">Belongs to the major facilitator superfamily. Monocarboxylate porter (TC 2.A.1.13) family.</text>
</comment>
<dbReference type="InterPro" id="IPR011701">
    <property type="entry name" value="MFS"/>
</dbReference>
<feature type="transmembrane region" description="Helical" evidence="4">
    <location>
        <begin position="220"/>
        <end position="238"/>
    </location>
</feature>
<dbReference type="PANTHER" id="PTHR11360:SF234">
    <property type="entry name" value="MFS-TYPE TRANSPORTER DBAD-RELATED"/>
    <property type="match status" value="1"/>
</dbReference>
<dbReference type="SUPFAM" id="SSF103473">
    <property type="entry name" value="MFS general substrate transporter"/>
    <property type="match status" value="1"/>
</dbReference>
<evidence type="ECO:0000313" key="6">
    <source>
        <dbReference type="Proteomes" id="UP000807342"/>
    </source>
</evidence>
<dbReference type="GO" id="GO:0016020">
    <property type="term" value="C:membrane"/>
    <property type="evidence" value="ECO:0007669"/>
    <property type="project" value="UniProtKB-SubCell"/>
</dbReference>
<sequence length="447" mass="47861">MSASNSHIFDPEKDIQKHEDISESSQTVVGSDQEAQTINQSSFSVPTTDGGLDGWMTVAGSWLILFSTLGYIYSFGVYEDYYTRIFLKGHSPSSIAWMGSFQLALPFAMGPLAGRIFDAGYARLLVASGSLLFVFSLFMLSLAKEGQYYQIFLSQGVGIGLGTGLLFTPSTAVLSVHFKRRRSLAYGAALTGISIGALVFPIGSCSQLIPRLGFADAVRITAYITLGCLIVGTALIRPRPRAQNTGRPADIASFFHDPIYLCFLLLATISMLSIYFPGVYLQLYAVQHNIGQTLSFYSLSILNGVGIFGRVGGTWLADRYGIWNTLIPCTLGTAATIWAIFGTQSPAALVVVSCLYGIFSGAWLAVAISGLVSLASSPNEVGARVGVANAFMSIGLLASGPVQGALLTSSFNWARPIAFSATLMSASSIMSLVVRTLISRRKNSQWI</sequence>
<feature type="transmembrane region" description="Helical" evidence="4">
    <location>
        <begin position="347"/>
        <end position="375"/>
    </location>
</feature>
<feature type="transmembrane region" description="Helical" evidence="4">
    <location>
        <begin position="387"/>
        <end position="411"/>
    </location>
</feature>
<feature type="transmembrane region" description="Helical" evidence="4">
    <location>
        <begin position="259"/>
        <end position="278"/>
    </location>
</feature>
<feature type="region of interest" description="Disordered" evidence="3">
    <location>
        <begin position="1"/>
        <end position="37"/>
    </location>
</feature>